<evidence type="ECO:0000256" key="5">
    <source>
        <dbReference type="SAM" id="Phobius"/>
    </source>
</evidence>
<dbReference type="PANTHER" id="PTHR10366">
    <property type="entry name" value="NAD DEPENDENT EPIMERASE/DEHYDRATASE"/>
    <property type="match status" value="1"/>
</dbReference>
<keyword evidence="5" id="KW-0472">Membrane</keyword>
<comment type="similarity">
    <text evidence="3">Belongs to the NAD(P)-dependent epimerase/dehydratase family. Dihydroflavonol-4-reductase subfamily.</text>
</comment>
<dbReference type="Proteomes" id="UP000619265">
    <property type="component" value="Unassembled WGS sequence"/>
</dbReference>
<protein>
    <recommendedName>
        <fullName evidence="6">NAD-dependent epimerase/dehydratase domain-containing protein</fullName>
    </recommendedName>
</protein>
<dbReference type="AlphaFoldDB" id="A0A833XTY5"/>
<dbReference type="FunFam" id="3.40.50.720:FF:000085">
    <property type="entry name" value="Dihydroflavonol reductase"/>
    <property type="match status" value="1"/>
</dbReference>
<keyword evidence="1" id="KW-0521">NADP</keyword>
<accession>A0A833XTY5</accession>
<evidence type="ECO:0000313" key="8">
    <source>
        <dbReference type="Proteomes" id="UP000619265"/>
    </source>
</evidence>
<reference evidence="7" key="2">
    <citation type="submission" date="2020-03" db="EMBL/GenBank/DDBJ databases">
        <title>Walnut 2.0.</title>
        <authorList>
            <person name="Marrano A."/>
            <person name="Britton M."/>
            <person name="Zimin A.V."/>
            <person name="Zaini P.A."/>
            <person name="Workman R."/>
            <person name="Puiu D."/>
            <person name="Bianco L."/>
            <person name="Allen B.J."/>
            <person name="Troggio M."/>
            <person name="Leslie C.A."/>
            <person name="Timp W."/>
            <person name="Dendekar A."/>
            <person name="Salzberg S.L."/>
            <person name="Neale D.B."/>
        </authorList>
    </citation>
    <scope>NUCLEOTIDE SEQUENCE</scope>
    <source>
        <tissue evidence="7">Leaves</tissue>
    </source>
</reference>
<dbReference type="InterPro" id="IPR036291">
    <property type="entry name" value="NAD(P)-bd_dom_sf"/>
</dbReference>
<organism evidence="7 8">
    <name type="scientific">Juglans regia</name>
    <name type="common">English walnut</name>
    <dbReference type="NCBI Taxonomy" id="51240"/>
    <lineage>
        <taxon>Eukaryota</taxon>
        <taxon>Viridiplantae</taxon>
        <taxon>Streptophyta</taxon>
        <taxon>Embryophyta</taxon>
        <taxon>Tracheophyta</taxon>
        <taxon>Spermatophyta</taxon>
        <taxon>Magnoliopsida</taxon>
        <taxon>eudicotyledons</taxon>
        <taxon>Gunneridae</taxon>
        <taxon>Pentapetalae</taxon>
        <taxon>rosids</taxon>
        <taxon>fabids</taxon>
        <taxon>Fagales</taxon>
        <taxon>Juglandaceae</taxon>
        <taxon>Juglans</taxon>
    </lineage>
</organism>
<dbReference type="PANTHER" id="PTHR10366:SF852">
    <property type="entry name" value="CINNAMOYL-COA REDUCTASE CAD2"/>
    <property type="match status" value="1"/>
</dbReference>
<keyword evidence="5" id="KW-0812">Transmembrane</keyword>
<evidence type="ECO:0000256" key="4">
    <source>
        <dbReference type="SAM" id="MobiDB-lite"/>
    </source>
</evidence>
<comment type="caution">
    <text evidence="7">The sequence shown here is derived from an EMBL/GenBank/DDBJ whole genome shotgun (WGS) entry which is preliminary data.</text>
</comment>
<reference evidence="7" key="1">
    <citation type="submission" date="2015-10" db="EMBL/GenBank/DDBJ databases">
        <authorList>
            <person name="Martinez-Garcia P.J."/>
            <person name="Crepeau M.W."/>
            <person name="Puiu D."/>
            <person name="Gonzalez-Ibeas D."/>
            <person name="Whalen J."/>
            <person name="Stevens K."/>
            <person name="Paul R."/>
            <person name="Butterfield T."/>
            <person name="Britton M."/>
            <person name="Reagan R."/>
            <person name="Chakraborty S."/>
            <person name="Walawage S.L."/>
            <person name="Vasquez-Gross H.A."/>
            <person name="Cardeno C."/>
            <person name="Famula R."/>
            <person name="Pratt K."/>
            <person name="Kuruganti S."/>
            <person name="Aradhya M.K."/>
            <person name="Leslie C.A."/>
            <person name="Dandekar A.M."/>
            <person name="Salzberg S.L."/>
            <person name="Wegrzyn J.L."/>
            <person name="Langley C.H."/>
            <person name="Neale D.B."/>
        </authorList>
    </citation>
    <scope>NUCLEOTIDE SEQUENCE</scope>
    <source>
        <tissue evidence="7">Leaves</tissue>
    </source>
</reference>
<sequence length="344" mass="38033">SKPTQKLRRRKRIRRRAKKMSSGAGKLVCVTGASGYIASWLVKFLLQRGYTVRASVRDPNDPKKTSHLLALDGAKERLHLFKANLLEEGSFDAAIQGCEGVFHTASPFYHDVKDPEAELLDPAVKGTLNVLNSCTKSASVKRVVLTSSIAAVAFNGKPRTPDVVVDETWFSDPEICKEAKLWYVVSKTLAEEAAWKFAKENGLDMVAINPSMVIGPLLQPTLNTSAAAILNLVNGAQVFPNLSFGWINVKDVANAHVQAYEIPSASGRYCLVERVAHYSEVVRILRELYPSLQLPEKCADDKPFVPTYQVSKEKARSLGIEFIPLDVSLKETVDSLKEKNFVNF</sequence>
<dbReference type="InterPro" id="IPR001509">
    <property type="entry name" value="Epimerase_deHydtase"/>
</dbReference>
<evidence type="ECO:0000256" key="2">
    <source>
        <dbReference type="ARBA" id="ARBA00023002"/>
    </source>
</evidence>
<evidence type="ECO:0000256" key="1">
    <source>
        <dbReference type="ARBA" id="ARBA00022857"/>
    </source>
</evidence>
<feature type="transmembrane region" description="Helical" evidence="5">
    <location>
        <begin position="21"/>
        <end position="42"/>
    </location>
</feature>
<name>A0A833XTY5_JUGRE</name>
<evidence type="ECO:0000313" key="7">
    <source>
        <dbReference type="EMBL" id="KAF5471187.1"/>
    </source>
</evidence>
<gene>
    <name evidence="7" type="ORF">F2P56_011642</name>
</gene>
<keyword evidence="2" id="KW-0560">Oxidoreductase</keyword>
<dbReference type="InterPro" id="IPR050425">
    <property type="entry name" value="NAD(P)_dehydrat-like"/>
</dbReference>
<dbReference type="Pfam" id="PF01370">
    <property type="entry name" value="Epimerase"/>
    <property type="match status" value="1"/>
</dbReference>
<feature type="region of interest" description="Disordered" evidence="4">
    <location>
        <begin position="1"/>
        <end position="20"/>
    </location>
</feature>
<evidence type="ECO:0000256" key="3">
    <source>
        <dbReference type="ARBA" id="ARBA00023445"/>
    </source>
</evidence>
<dbReference type="GO" id="GO:0016491">
    <property type="term" value="F:oxidoreductase activity"/>
    <property type="evidence" value="ECO:0007669"/>
    <property type="project" value="UniProtKB-KW"/>
</dbReference>
<dbReference type="EMBL" id="LIHL02000005">
    <property type="protein sequence ID" value="KAF5471187.1"/>
    <property type="molecule type" value="Genomic_DNA"/>
</dbReference>
<dbReference type="Gramene" id="Jr05_14700_p1">
    <property type="protein sequence ID" value="cds.Jr05_14700_p1"/>
    <property type="gene ID" value="Jr05_14700"/>
</dbReference>
<feature type="domain" description="NAD-dependent epimerase/dehydratase" evidence="6">
    <location>
        <begin position="28"/>
        <end position="264"/>
    </location>
</feature>
<keyword evidence="5" id="KW-1133">Transmembrane helix</keyword>
<dbReference type="Gene3D" id="3.40.50.720">
    <property type="entry name" value="NAD(P)-binding Rossmann-like Domain"/>
    <property type="match status" value="1"/>
</dbReference>
<dbReference type="SUPFAM" id="SSF51735">
    <property type="entry name" value="NAD(P)-binding Rossmann-fold domains"/>
    <property type="match status" value="1"/>
</dbReference>
<feature type="compositionally biased region" description="Basic residues" evidence="4">
    <location>
        <begin position="1"/>
        <end position="19"/>
    </location>
</feature>
<feature type="non-terminal residue" evidence="7">
    <location>
        <position position="1"/>
    </location>
</feature>
<proteinExistence type="inferred from homology"/>
<dbReference type="CDD" id="cd08958">
    <property type="entry name" value="FR_SDR_e"/>
    <property type="match status" value="1"/>
</dbReference>
<evidence type="ECO:0000259" key="6">
    <source>
        <dbReference type="Pfam" id="PF01370"/>
    </source>
</evidence>